<dbReference type="AlphaFoldDB" id="A0A9P8ULS1"/>
<organism evidence="1 2">
    <name type="scientific">Truncatella angustata</name>
    <dbReference type="NCBI Taxonomy" id="152316"/>
    <lineage>
        <taxon>Eukaryota</taxon>
        <taxon>Fungi</taxon>
        <taxon>Dikarya</taxon>
        <taxon>Ascomycota</taxon>
        <taxon>Pezizomycotina</taxon>
        <taxon>Sordariomycetes</taxon>
        <taxon>Xylariomycetidae</taxon>
        <taxon>Amphisphaeriales</taxon>
        <taxon>Sporocadaceae</taxon>
        <taxon>Truncatella</taxon>
    </lineage>
</organism>
<reference evidence="1" key="1">
    <citation type="journal article" date="2021" name="Nat. Commun.">
        <title>Genetic determinants of endophytism in the Arabidopsis root mycobiome.</title>
        <authorList>
            <person name="Mesny F."/>
            <person name="Miyauchi S."/>
            <person name="Thiergart T."/>
            <person name="Pickel B."/>
            <person name="Atanasova L."/>
            <person name="Karlsson M."/>
            <person name="Huettel B."/>
            <person name="Barry K.W."/>
            <person name="Haridas S."/>
            <person name="Chen C."/>
            <person name="Bauer D."/>
            <person name="Andreopoulos W."/>
            <person name="Pangilinan J."/>
            <person name="LaButti K."/>
            <person name="Riley R."/>
            <person name="Lipzen A."/>
            <person name="Clum A."/>
            <person name="Drula E."/>
            <person name="Henrissat B."/>
            <person name="Kohler A."/>
            <person name="Grigoriev I.V."/>
            <person name="Martin F.M."/>
            <person name="Hacquard S."/>
        </authorList>
    </citation>
    <scope>NUCLEOTIDE SEQUENCE</scope>
    <source>
        <strain evidence="1">MPI-SDFR-AT-0073</strain>
    </source>
</reference>
<dbReference type="EMBL" id="JAGPXC010000004">
    <property type="protein sequence ID" value="KAH6654307.1"/>
    <property type="molecule type" value="Genomic_DNA"/>
</dbReference>
<dbReference type="RefSeq" id="XP_045958577.1">
    <property type="nucleotide sequence ID" value="XM_046100047.1"/>
</dbReference>
<evidence type="ECO:0000313" key="1">
    <source>
        <dbReference type="EMBL" id="KAH6654307.1"/>
    </source>
</evidence>
<comment type="caution">
    <text evidence="1">The sequence shown here is derived from an EMBL/GenBank/DDBJ whole genome shotgun (WGS) entry which is preliminary data.</text>
</comment>
<dbReference type="GeneID" id="70128939"/>
<sequence>MSTQQQLGERWQELVDRVGLLHQVVVTARGFALHRQSQVLEGELFQPHGRVSDVCWLRANILFAEADNEHVRKSIRACTALRDHPGYCPGCDIAIHVENMIRHADYTLVMNQARCEVLGTMLESRLQARKVSERAVLQKAQEIVMLIEYRYFVEKGMCLNDLDIRTHVNAVAQRHARLVKQHGIPQATVEVLTLEGLEKRFMKLNNKMEEYEINKANKCFHLGPDYEQELTVSRNNIPLANVYFNLLQVLVEARERYLTGMAADNCRTDDRPPEWRCIRDLEETLEGVERSMDHNNPSRLPH</sequence>
<name>A0A9P8ULS1_9PEZI</name>
<evidence type="ECO:0000313" key="2">
    <source>
        <dbReference type="Proteomes" id="UP000758603"/>
    </source>
</evidence>
<keyword evidence="2" id="KW-1185">Reference proteome</keyword>
<dbReference type="Proteomes" id="UP000758603">
    <property type="component" value="Unassembled WGS sequence"/>
</dbReference>
<gene>
    <name evidence="1" type="ORF">BKA67DRAFT_535637</name>
</gene>
<accession>A0A9P8ULS1</accession>
<proteinExistence type="predicted"/>
<protein>
    <submittedName>
        <fullName evidence="1">Uncharacterized protein</fullName>
    </submittedName>
</protein>